<evidence type="ECO:0000313" key="2">
    <source>
        <dbReference type="Proteomes" id="UP000717624"/>
    </source>
</evidence>
<proteinExistence type="predicted"/>
<reference evidence="1" key="1">
    <citation type="submission" date="2021-01" db="EMBL/GenBank/DDBJ databases">
        <title>Genomic Encyclopedia of Type Strains, Phase IV (KMG-IV): sequencing the most valuable type-strain genomes for metagenomic binning, comparative biology and taxonomic classification.</title>
        <authorList>
            <person name="Goeker M."/>
        </authorList>
    </citation>
    <scope>NUCLEOTIDE SEQUENCE</scope>
    <source>
        <strain evidence="1">DSM 25523</strain>
    </source>
</reference>
<dbReference type="RefSeq" id="WP_204516780.1">
    <property type="nucleotide sequence ID" value="NZ_BAABIN010000009.1"/>
</dbReference>
<dbReference type="AlphaFoldDB" id="A0A938XVY2"/>
<dbReference type="Proteomes" id="UP000717624">
    <property type="component" value="Unassembled WGS sequence"/>
</dbReference>
<sequence length="68" mass="7664">MKKAVHFLNKRAPQVAAQEGISVTFHPNHITKDIFNGSFFLLPNGAKLCVTTFQLIRIYLHAKGGIWK</sequence>
<keyword evidence="2" id="KW-1185">Reference proteome</keyword>
<evidence type="ECO:0000313" key="1">
    <source>
        <dbReference type="EMBL" id="MBM7589089.1"/>
    </source>
</evidence>
<organism evidence="1 2">
    <name type="scientific">Brevibacillus fulvus</name>
    <dbReference type="NCBI Taxonomy" id="1125967"/>
    <lineage>
        <taxon>Bacteria</taxon>
        <taxon>Bacillati</taxon>
        <taxon>Bacillota</taxon>
        <taxon>Bacilli</taxon>
        <taxon>Bacillales</taxon>
        <taxon>Paenibacillaceae</taxon>
        <taxon>Brevibacillus</taxon>
    </lineage>
</organism>
<name>A0A938XVY2_9BACL</name>
<gene>
    <name evidence="1" type="ORF">JOD01_000675</name>
</gene>
<protein>
    <submittedName>
        <fullName evidence="1">Uncharacterized protein</fullName>
    </submittedName>
</protein>
<accession>A0A938XVY2</accession>
<dbReference type="EMBL" id="JAFBEB010000001">
    <property type="protein sequence ID" value="MBM7589089.1"/>
    <property type="molecule type" value="Genomic_DNA"/>
</dbReference>
<comment type="caution">
    <text evidence="1">The sequence shown here is derived from an EMBL/GenBank/DDBJ whole genome shotgun (WGS) entry which is preliminary data.</text>
</comment>